<evidence type="ECO:0000313" key="2">
    <source>
        <dbReference type="Proteomes" id="UP000712600"/>
    </source>
</evidence>
<organism evidence="1 2">
    <name type="scientific">Brassica cretica</name>
    <name type="common">Mustard</name>
    <dbReference type="NCBI Taxonomy" id="69181"/>
    <lineage>
        <taxon>Eukaryota</taxon>
        <taxon>Viridiplantae</taxon>
        <taxon>Streptophyta</taxon>
        <taxon>Embryophyta</taxon>
        <taxon>Tracheophyta</taxon>
        <taxon>Spermatophyta</taxon>
        <taxon>Magnoliopsida</taxon>
        <taxon>eudicotyledons</taxon>
        <taxon>Gunneridae</taxon>
        <taxon>Pentapetalae</taxon>
        <taxon>rosids</taxon>
        <taxon>malvids</taxon>
        <taxon>Brassicales</taxon>
        <taxon>Brassicaceae</taxon>
        <taxon>Brassiceae</taxon>
        <taxon>Brassica</taxon>
    </lineage>
</organism>
<sequence>MRLGIDGQCWEHSIYGNKEFHLTRISFAFGSRSTAVGDGEYASTLNMPELRDRLQEADCNDKGPSGLAKLCDRIGEDRDVTETLQICFPDFNFIHVPRTARSYHRELFFIGCSIPVWLPRPPQV</sequence>
<dbReference type="AlphaFoldDB" id="A0A8S9PL66"/>
<proteinExistence type="predicted"/>
<evidence type="ECO:0000313" key="1">
    <source>
        <dbReference type="EMBL" id="KAF3524333.1"/>
    </source>
</evidence>
<protein>
    <submittedName>
        <fullName evidence="1">Uncharacterized protein</fullName>
    </submittedName>
</protein>
<reference evidence="1" key="1">
    <citation type="submission" date="2019-12" db="EMBL/GenBank/DDBJ databases">
        <title>Genome sequencing and annotation of Brassica cretica.</title>
        <authorList>
            <person name="Studholme D.J."/>
            <person name="Sarris P."/>
        </authorList>
    </citation>
    <scope>NUCLEOTIDE SEQUENCE</scope>
    <source>
        <strain evidence="1">PFS-109/04</strain>
        <tissue evidence="1">Leaf</tissue>
    </source>
</reference>
<accession>A0A8S9PL66</accession>
<comment type="caution">
    <text evidence="1">The sequence shown here is derived from an EMBL/GenBank/DDBJ whole genome shotgun (WGS) entry which is preliminary data.</text>
</comment>
<gene>
    <name evidence="1" type="ORF">F2Q69_00050187</name>
</gene>
<dbReference type="Proteomes" id="UP000712600">
    <property type="component" value="Unassembled WGS sequence"/>
</dbReference>
<name>A0A8S9PL66_BRACR</name>
<dbReference type="EMBL" id="QGKX02001347">
    <property type="protein sequence ID" value="KAF3524333.1"/>
    <property type="molecule type" value="Genomic_DNA"/>
</dbReference>